<dbReference type="WBParaSite" id="JU765_v2.g1702.t1">
    <property type="protein sequence ID" value="JU765_v2.g1702.t1"/>
    <property type="gene ID" value="JU765_v2.g1702"/>
</dbReference>
<evidence type="ECO:0000313" key="1">
    <source>
        <dbReference type="Proteomes" id="UP000887576"/>
    </source>
</evidence>
<protein>
    <submittedName>
        <fullName evidence="2">Uncharacterized protein</fullName>
    </submittedName>
</protein>
<evidence type="ECO:0000313" key="2">
    <source>
        <dbReference type="WBParaSite" id="JU765_v2.g1702.t1"/>
    </source>
</evidence>
<reference evidence="2" key="1">
    <citation type="submission" date="2022-11" db="UniProtKB">
        <authorList>
            <consortium name="WormBaseParasite"/>
        </authorList>
    </citation>
    <scope>IDENTIFICATION</scope>
</reference>
<accession>A0AC34QJV7</accession>
<proteinExistence type="predicted"/>
<sequence length="66" mass="7471">MKIRGKQQVGEKKMVDQAVETEVELEYQEIKKAKLSVNCFGLSLIFYVGVLPTDILKEDVGKLVDK</sequence>
<dbReference type="Proteomes" id="UP000887576">
    <property type="component" value="Unplaced"/>
</dbReference>
<organism evidence="1 2">
    <name type="scientific">Panagrolaimus sp. JU765</name>
    <dbReference type="NCBI Taxonomy" id="591449"/>
    <lineage>
        <taxon>Eukaryota</taxon>
        <taxon>Metazoa</taxon>
        <taxon>Ecdysozoa</taxon>
        <taxon>Nematoda</taxon>
        <taxon>Chromadorea</taxon>
        <taxon>Rhabditida</taxon>
        <taxon>Tylenchina</taxon>
        <taxon>Panagrolaimomorpha</taxon>
        <taxon>Panagrolaimoidea</taxon>
        <taxon>Panagrolaimidae</taxon>
        <taxon>Panagrolaimus</taxon>
    </lineage>
</organism>
<name>A0AC34QJV7_9BILA</name>